<keyword evidence="2" id="KW-0964">Secreted</keyword>
<name>A0A147BWS1_IXORI</name>
<evidence type="ECO:0000256" key="4">
    <source>
        <dbReference type="ARBA" id="ARBA00023180"/>
    </source>
</evidence>
<evidence type="ECO:0000256" key="5">
    <source>
        <dbReference type="ARBA" id="ARBA00034321"/>
    </source>
</evidence>
<evidence type="ECO:0000313" key="7">
    <source>
        <dbReference type="EMBL" id="JAR95289.1"/>
    </source>
</evidence>
<comment type="similarity">
    <text evidence="5">Belongs to the salp15 family.</text>
</comment>
<keyword evidence="4" id="KW-0325">Glycoprotein</keyword>
<evidence type="ECO:0000256" key="6">
    <source>
        <dbReference type="SAM" id="SignalP"/>
    </source>
</evidence>
<feature type="chain" id="PRO_5007543213" evidence="6">
    <location>
        <begin position="22"/>
        <end position="95"/>
    </location>
</feature>
<dbReference type="EMBL" id="GEGO01000115">
    <property type="protein sequence ID" value="JAR95289.1"/>
    <property type="molecule type" value="Transcribed_RNA"/>
</dbReference>
<dbReference type="AlphaFoldDB" id="A0A147BWS1"/>
<protein>
    <submittedName>
        <fullName evidence="7">Putative ticsk ixostatin</fullName>
    </submittedName>
</protein>
<dbReference type="InterPro" id="IPR021971">
    <property type="entry name" value="Salp15"/>
</dbReference>
<organism evidence="7">
    <name type="scientific">Ixodes ricinus</name>
    <name type="common">Common tick</name>
    <name type="synonym">Acarus ricinus</name>
    <dbReference type="NCBI Taxonomy" id="34613"/>
    <lineage>
        <taxon>Eukaryota</taxon>
        <taxon>Metazoa</taxon>
        <taxon>Ecdysozoa</taxon>
        <taxon>Arthropoda</taxon>
        <taxon>Chelicerata</taxon>
        <taxon>Arachnida</taxon>
        <taxon>Acari</taxon>
        <taxon>Parasitiformes</taxon>
        <taxon>Ixodida</taxon>
        <taxon>Ixodoidea</taxon>
        <taxon>Ixodidae</taxon>
        <taxon>Ixodinae</taxon>
        <taxon>Ixodes</taxon>
    </lineage>
</organism>
<keyword evidence="3 6" id="KW-0732">Signal</keyword>
<dbReference type="Pfam" id="PF12115">
    <property type="entry name" value="Salp15"/>
    <property type="match status" value="1"/>
</dbReference>
<comment type="subcellular location">
    <subcellularLocation>
        <location evidence="1">Secreted</location>
    </subcellularLocation>
</comment>
<evidence type="ECO:0000256" key="1">
    <source>
        <dbReference type="ARBA" id="ARBA00004613"/>
    </source>
</evidence>
<accession>A0A147BWS1</accession>
<evidence type="ECO:0000256" key="2">
    <source>
        <dbReference type="ARBA" id="ARBA00022525"/>
    </source>
</evidence>
<sequence>MYKTSLILLLTSLLVFNATPGTPQESVCWQCLQNALDSICRDHEGTGVHTVDFTNCKANCWVKFAGGIASRQITLPPGTRCGFPYKTCKYGECQG</sequence>
<evidence type="ECO:0000256" key="3">
    <source>
        <dbReference type="ARBA" id="ARBA00022729"/>
    </source>
</evidence>
<feature type="signal peptide" evidence="6">
    <location>
        <begin position="1"/>
        <end position="21"/>
    </location>
</feature>
<dbReference type="GO" id="GO:0005576">
    <property type="term" value="C:extracellular region"/>
    <property type="evidence" value="ECO:0007669"/>
    <property type="project" value="UniProtKB-SubCell"/>
</dbReference>
<reference evidence="7" key="1">
    <citation type="journal article" date="2018" name="PLoS Negl. Trop. Dis.">
        <title>Sialome diversity of ticks revealed by RNAseq of single tick salivary glands.</title>
        <authorList>
            <person name="Perner J."/>
            <person name="Kropackova S."/>
            <person name="Kopacek P."/>
            <person name="Ribeiro J.M."/>
        </authorList>
    </citation>
    <scope>NUCLEOTIDE SEQUENCE</scope>
    <source>
        <strain evidence="7">Siblings of single egg batch collected in Ceske Budejovice</strain>
        <tissue evidence="7">Salivary glands</tissue>
    </source>
</reference>
<proteinExistence type="inferred from homology"/>